<protein>
    <submittedName>
        <fullName evidence="3">BadM/Rrf2 family transcriptional regulator</fullName>
    </submittedName>
</protein>
<dbReference type="Gene3D" id="1.10.10.10">
    <property type="entry name" value="Winged helix-like DNA-binding domain superfamily/Winged helix DNA-binding domain"/>
    <property type="match status" value="1"/>
</dbReference>
<keyword evidence="1" id="KW-0238">DNA-binding</keyword>
<keyword evidence="4" id="KW-1185">Reference proteome</keyword>
<dbReference type="GO" id="GO:0003700">
    <property type="term" value="F:DNA-binding transcription factor activity"/>
    <property type="evidence" value="ECO:0007669"/>
    <property type="project" value="TreeGrafter"/>
</dbReference>
<dbReference type="PANTHER" id="PTHR33221">
    <property type="entry name" value="WINGED HELIX-TURN-HELIX TRANSCRIPTIONAL REGULATOR, RRF2 FAMILY"/>
    <property type="match status" value="1"/>
</dbReference>
<dbReference type="InterPro" id="IPR036388">
    <property type="entry name" value="WH-like_DNA-bd_sf"/>
</dbReference>
<accession>A0A4R6WV09</accession>
<evidence type="ECO:0000313" key="4">
    <source>
        <dbReference type="Proteomes" id="UP000295783"/>
    </source>
</evidence>
<dbReference type="EMBL" id="SNYW01000007">
    <property type="protein sequence ID" value="TDQ82912.1"/>
    <property type="molecule type" value="Genomic_DNA"/>
</dbReference>
<feature type="compositionally biased region" description="Basic and acidic residues" evidence="2">
    <location>
        <begin position="146"/>
        <end position="159"/>
    </location>
</feature>
<dbReference type="NCBIfam" id="TIGR00738">
    <property type="entry name" value="rrf2_super"/>
    <property type="match status" value="1"/>
</dbReference>
<dbReference type="PROSITE" id="PS51197">
    <property type="entry name" value="HTH_RRF2_2"/>
    <property type="match status" value="1"/>
</dbReference>
<dbReference type="SUPFAM" id="SSF46785">
    <property type="entry name" value="Winged helix' DNA-binding domain"/>
    <property type="match status" value="1"/>
</dbReference>
<dbReference type="AlphaFoldDB" id="A0A4R6WV09"/>
<dbReference type="GO" id="GO:0005829">
    <property type="term" value="C:cytosol"/>
    <property type="evidence" value="ECO:0007669"/>
    <property type="project" value="TreeGrafter"/>
</dbReference>
<evidence type="ECO:0000256" key="2">
    <source>
        <dbReference type="SAM" id="MobiDB-lite"/>
    </source>
</evidence>
<dbReference type="PANTHER" id="PTHR33221:SF4">
    <property type="entry name" value="HTH-TYPE TRANSCRIPTIONAL REPRESSOR NSRR"/>
    <property type="match status" value="1"/>
</dbReference>
<comment type="caution">
    <text evidence="3">The sequence shown here is derived from an EMBL/GenBank/DDBJ whole genome shotgun (WGS) entry which is preliminary data.</text>
</comment>
<gene>
    <name evidence="3" type="ORF">A8950_1193</name>
</gene>
<organism evidence="3 4">
    <name type="scientific">Dongia mobilis</name>
    <dbReference type="NCBI Taxonomy" id="578943"/>
    <lineage>
        <taxon>Bacteria</taxon>
        <taxon>Pseudomonadati</taxon>
        <taxon>Pseudomonadota</taxon>
        <taxon>Alphaproteobacteria</taxon>
        <taxon>Rhodospirillales</taxon>
        <taxon>Dongiaceae</taxon>
        <taxon>Dongia</taxon>
    </lineage>
</organism>
<sequence>MRITVFSDYALRVLMYAAANSERLITVGETARAYNVSRSHLTKVVTFLTAGGFLRSVRGRAGGFTLAMAPKEMSLGAILRRTEANITHTSGRGAGKGGASATPASLRVILDEAMAAFGATLDRYTLADIVLPRAALPRLIGQNSTDRVDDHPAETERQSQRRYPGSG</sequence>
<dbReference type="GO" id="GO:0003677">
    <property type="term" value="F:DNA binding"/>
    <property type="evidence" value="ECO:0007669"/>
    <property type="project" value="UniProtKB-KW"/>
</dbReference>
<reference evidence="3 4" key="1">
    <citation type="submission" date="2019-03" db="EMBL/GenBank/DDBJ databases">
        <title>Genomic Encyclopedia of Type Strains, Phase III (KMG-III): the genomes of soil and plant-associated and newly described type strains.</title>
        <authorList>
            <person name="Whitman W."/>
        </authorList>
    </citation>
    <scope>NUCLEOTIDE SEQUENCE [LARGE SCALE GENOMIC DNA]</scope>
    <source>
        <strain evidence="3 4">CGMCC 1.7660</strain>
    </source>
</reference>
<dbReference type="InterPro" id="IPR036390">
    <property type="entry name" value="WH_DNA-bd_sf"/>
</dbReference>
<evidence type="ECO:0000256" key="1">
    <source>
        <dbReference type="ARBA" id="ARBA00023125"/>
    </source>
</evidence>
<dbReference type="InterPro" id="IPR000944">
    <property type="entry name" value="Tscrpt_reg_Rrf2"/>
</dbReference>
<proteinExistence type="predicted"/>
<dbReference type="Pfam" id="PF02082">
    <property type="entry name" value="Rrf2"/>
    <property type="match status" value="1"/>
</dbReference>
<evidence type="ECO:0000313" key="3">
    <source>
        <dbReference type="EMBL" id="TDQ82912.1"/>
    </source>
</evidence>
<dbReference type="Proteomes" id="UP000295783">
    <property type="component" value="Unassembled WGS sequence"/>
</dbReference>
<feature type="region of interest" description="Disordered" evidence="2">
    <location>
        <begin position="142"/>
        <end position="167"/>
    </location>
</feature>
<dbReference type="RefSeq" id="WP_133612718.1">
    <property type="nucleotide sequence ID" value="NZ_SNYW01000007.1"/>
</dbReference>
<dbReference type="OrthoDB" id="9795923at2"/>
<name>A0A4R6WV09_9PROT</name>